<reference evidence="6 7" key="1">
    <citation type="submission" date="2017-10" db="EMBL/GenBank/DDBJ databases">
        <title>Paenichitinophaga pekingensis gen. nov., sp. nov., isolated from activated sludge.</title>
        <authorList>
            <person name="Jin D."/>
            <person name="Kong X."/>
            <person name="Deng Y."/>
            <person name="Bai Z."/>
        </authorList>
    </citation>
    <scope>NUCLEOTIDE SEQUENCE [LARGE SCALE GENOMIC DNA]</scope>
    <source>
        <strain evidence="6 7">13</strain>
    </source>
</reference>
<dbReference type="GO" id="GO:0006352">
    <property type="term" value="P:DNA-templated transcription initiation"/>
    <property type="evidence" value="ECO:0007669"/>
    <property type="project" value="InterPro"/>
</dbReference>
<keyword evidence="2" id="KW-0805">Transcription regulation</keyword>
<keyword evidence="5" id="KW-0804">Transcription</keyword>
<evidence type="ECO:0000256" key="2">
    <source>
        <dbReference type="ARBA" id="ARBA00023015"/>
    </source>
</evidence>
<name>A0A291QPH3_9BACT</name>
<sequence length="193" mass="22274">MAEKVIHADQRYVEGLLQNDTEIIQEIYNEFSQKVKSYILQNNGTIDDAADIFQEALIDIYNQGKYKHLQLTCPFEPYILLICKRKWMNELKKKGRKGVTIDIDEQYNIGEDAFQQAEQTWLDAQKNLLFKAMFQKLGARCKEILTLSMGPKTQEEIASDLGVTYGYLRKKKSTCMAELIAAVKENYAKWGLS</sequence>
<accession>A0A291QPH3</accession>
<dbReference type="GO" id="GO:0016987">
    <property type="term" value="F:sigma factor activity"/>
    <property type="evidence" value="ECO:0007669"/>
    <property type="project" value="UniProtKB-KW"/>
</dbReference>
<evidence type="ECO:0000256" key="5">
    <source>
        <dbReference type="ARBA" id="ARBA00023163"/>
    </source>
</evidence>
<dbReference type="PANTHER" id="PTHR43133:SF8">
    <property type="entry name" value="RNA POLYMERASE SIGMA FACTOR HI_1459-RELATED"/>
    <property type="match status" value="1"/>
</dbReference>
<dbReference type="InterPro" id="IPR039425">
    <property type="entry name" value="RNA_pol_sigma-70-like"/>
</dbReference>
<protein>
    <submittedName>
        <fullName evidence="6">RNA polymerase subunit sigma-70</fullName>
    </submittedName>
</protein>
<keyword evidence="3" id="KW-0731">Sigma factor</keyword>
<dbReference type="Gene3D" id="1.10.1740.10">
    <property type="match status" value="1"/>
</dbReference>
<dbReference type="EMBL" id="CP023777">
    <property type="protein sequence ID" value="ATL45827.1"/>
    <property type="molecule type" value="Genomic_DNA"/>
</dbReference>
<dbReference type="SUPFAM" id="SSF88946">
    <property type="entry name" value="Sigma2 domain of RNA polymerase sigma factors"/>
    <property type="match status" value="1"/>
</dbReference>
<dbReference type="InterPro" id="IPR013325">
    <property type="entry name" value="RNA_pol_sigma_r2"/>
</dbReference>
<dbReference type="InterPro" id="IPR013324">
    <property type="entry name" value="RNA_pol_sigma_r3/r4-like"/>
</dbReference>
<dbReference type="KEGG" id="cbae:COR50_00880"/>
<dbReference type="SUPFAM" id="SSF88659">
    <property type="entry name" value="Sigma3 and sigma4 domains of RNA polymerase sigma factors"/>
    <property type="match status" value="1"/>
</dbReference>
<keyword evidence="7" id="KW-1185">Reference proteome</keyword>
<dbReference type="OrthoDB" id="1099849at2"/>
<comment type="similarity">
    <text evidence="1">Belongs to the sigma-70 factor family. ECF subfamily.</text>
</comment>
<dbReference type="GO" id="GO:0003677">
    <property type="term" value="F:DNA binding"/>
    <property type="evidence" value="ECO:0007669"/>
    <property type="project" value="UniProtKB-KW"/>
</dbReference>
<evidence type="ECO:0000313" key="6">
    <source>
        <dbReference type="EMBL" id="ATL45827.1"/>
    </source>
</evidence>
<keyword evidence="4" id="KW-0238">DNA-binding</keyword>
<organism evidence="6 7">
    <name type="scientific">Chitinophaga caeni</name>
    <dbReference type="NCBI Taxonomy" id="2029983"/>
    <lineage>
        <taxon>Bacteria</taxon>
        <taxon>Pseudomonadati</taxon>
        <taxon>Bacteroidota</taxon>
        <taxon>Chitinophagia</taxon>
        <taxon>Chitinophagales</taxon>
        <taxon>Chitinophagaceae</taxon>
        <taxon>Chitinophaga</taxon>
    </lineage>
</organism>
<gene>
    <name evidence="6" type="ORF">COR50_00880</name>
</gene>
<proteinExistence type="inferred from homology"/>
<dbReference type="NCBIfam" id="TIGR02937">
    <property type="entry name" value="sigma70-ECF"/>
    <property type="match status" value="1"/>
</dbReference>
<evidence type="ECO:0000256" key="3">
    <source>
        <dbReference type="ARBA" id="ARBA00023082"/>
    </source>
</evidence>
<dbReference type="RefSeq" id="WP_098192217.1">
    <property type="nucleotide sequence ID" value="NZ_CP023777.1"/>
</dbReference>
<evidence type="ECO:0000256" key="1">
    <source>
        <dbReference type="ARBA" id="ARBA00010641"/>
    </source>
</evidence>
<dbReference type="Proteomes" id="UP000220133">
    <property type="component" value="Chromosome"/>
</dbReference>
<evidence type="ECO:0000313" key="7">
    <source>
        <dbReference type="Proteomes" id="UP000220133"/>
    </source>
</evidence>
<dbReference type="InterPro" id="IPR014284">
    <property type="entry name" value="RNA_pol_sigma-70_dom"/>
</dbReference>
<dbReference type="PANTHER" id="PTHR43133">
    <property type="entry name" value="RNA POLYMERASE ECF-TYPE SIGMA FACTO"/>
    <property type="match status" value="1"/>
</dbReference>
<dbReference type="AlphaFoldDB" id="A0A291QPH3"/>
<evidence type="ECO:0000256" key="4">
    <source>
        <dbReference type="ARBA" id="ARBA00023125"/>
    </source>
</evidence>